<evidence type="ECO:0000313" key="4">
    <source>
        <dbReference type="EMBL" id="TDN48060.1"/>
    </source>
</evidence>
<organism evidence="4 5">
    <name type="scientific">Scandinavium goeteborgense</name>
    <dbReference type="NCBI Taxonomy" id="1851514"/>
    <lineage>
        <taxon>Bacteria</taxon>
        <taxon>Pseudomonadati</taxon>
        <taxon>Pseudomonadota</taxon>
        <taxon>Gammaproteobacteria</taxon>
        <taxon>Enterobacterales</taxon>
        <taxon>Enterobacteriaceae</taxon>
        <taxon>Scandinavium</taxon>
    </lineage>
</organism>
<dbReference type="InterPro" id="IPR012340">
    <property type="entry name" value="NA-bd_OB-fold"/>
</dbReference>
<dbReference type="InterPro" id="IPR000424">
    <property type="entry name" value="Primosome_PriB/ssb"/>
</dbReference>
<dbReference type="CDD" id="cd04496">
    <property type="entry name" value="SSB_OBF"/>
    <property type="match status" value="1"/>
</dbReference>
<dbReference type="Pfam" id="PF00436">
    <property type="entry name" value="SSB"/>
    <property type="match status" value="1"/>
</dbReference>
<evidence type="ECO:0000313" key="5">
    <source>
        <dbReference type="Proteomes" id="UP000295530"/>
    </source>
</evidence>
<sequence length="125" mass="13923">MSRGMNEVRIVGNVGNDPEIKTLDGGQKLVNFSVATSDSWLDKETNERKEVTEWHRITLFGKSAEIAEKYVKKGTLVLIEGQLKTRKYNDNGTERYALGISVPPQGFQILSGGRKAEQSEPPQQS</sequence>
<dbReference type="SUPFAM" id="SSF50249">
    <property type="entry name" value="Nucleic acid-binding proteins"/>
    <property type="match status" value="1"/>
</dbReference>
<dbReference type="Gene3D" id="2.40.50.140">
    <property type="entry name" value="Nucleic acid-binding proteins"/>
    <property type="match status" value="1"/>
</dbReference>
<accession>A0A4R6DSH9</accession>
<dbReference type="PIRSF" id="PIRSF002070">
    <property type="entry name" value="SSB"/>
    <property type="match status" value="1"/>
</dbReference>
<comment type="caution">
    <text evidence="2">Lacks conserved residue(s) required for the propagation of feature annotation.</text>
</comment>
<dbReference type="NCBIfam" id="TIGR00621">
    <property type="entry name" value="ssb"/>
    <property type="match status" value="1"/>
</dbReference>
<evidence type="ECO:0000256" key="1">
    <source>
        <dbReference type="ARBA" id="ARBA00023125"/>
    </source>
</evidence>
<dbReference type="HAMAP" id="MF_00984">
    <property type="entry name" value="SSB"/>
    <property type="match status" value="1"/>
</dbReference>
<dbReference type="PANTHER" id="PTHR10302:SF0">
    <property type="entry name" value="SINGLE-STRANDED DNA-BINDING PROTEIN, MITOCHONDRIAL"/>
    <property type="match status" value="1"/>
</dbReference>
<comment type="caution">
    <text evidence="4">The sequence shown here is derived from an EMBL/GenBank/DDBJ whole genome shotgun (WGS) entry which is preliminary data.</text>
</comment>
<dbReference type="GO" id="GO:0006260">
    <property type="term" value="P:DNA replication"/>
    <property type="evidence" value="ECO:0007669"/>
    <property type="project" value="InterPro"/>
</dbReference>
<dbReference type="InterPro" id="IPR011344">
    <property type="entry name" value="ssDNA-bd"/>
</dbReference>
<reference evidence="4 5" key="1">
    <citation type="submission" date="2019-03" db="EMBL/GenBank/DDBJ databases">
        <title>Genomic analyses of the natural microbiome of Caenorhabditis elegans.</title>
        <authorList>
            <person name="Samuel B."/>
        </authorList>
    </citation>
    <scope>NUCLEOTIDE SEQUENCE [LARGE SCALE GENOMIC DNA]</scope>
    <source>
        <strain evidence="4 5">BIGb0156</strain>
    </source>
</reference>
<dbReference type="OrthoDB" id="9809878at2"/>
<protein>
    <recommendedName>
        <fullName evidence="2 3">Single-stranded DNA-binding protein</fullName>
        <shortName evidence="2">SSB</shortName>
    </recommendedName>
</protein>
<gene>
    <name evidence="4" type="ORF">EC847_12811</name>
</gene>
<keyword evidence="5" id="KW-1185">Reference proteome</keyword>
<dbReference type="GO" id="GO:0009295">
    <property type="term" value="C:nucleoid"/>
    <property type="evidence" value="ECO:0007669"/>
    <property type="project" value="TreeGrafter"/>
</dbReference>
<proteinExistence type="inferred from homology"/>
<evidence type="ECO:0000256" key="2">
    <source>
        <dbReference type="HAMAP-Rule" id="MF_00984"/>
    </source>
</evidence>
<name>A0A4R6DSH9_SCAGO</name>
<evidence type="ECO:0000256" key="3">
    <source>
        <dbReference type="PIRNR" id="PIRNR002070"/>
    </source>
</evidence>
<dbReference type="GO" id="GO:0003697">
    <property type="term" value="F:single-stranded DNA binding"/>
    <property type="evidence" value="ECO:0007669"/>
    <property type="project" value="UniProtKB-UniRule"/>
</dbReference>
<dbReference type="Proteomes" id="UP000295530">
    <property type="component" value="Unassembled WGS sequence"/>
</dbReference>
<dbReference type="PROSITE" id="PS50935">
    <property type="entry name" value="SSB"/>
    <property type="match status" value="1"/>
</dbReference>
<dbReference type="PANTHER" id="PTHR10302">
    <property type="entry name" value="SINGLE-STRANDED DNA-BINDING PROTEIN"/>
    <property type="match status" value="1"/>
</dbReference>
<keyword evidence="1 2" id="KW-0238">DNA-binding</keyword>
<dbReference type="EMBL" id="SNVX01000028">
    <property type="protein sequence ID" value="TDN48060.1"/>
    <property type="molecule type" value="Genomic_DNA"/>
</dbReference>
<dbReference type="AlphaFoldDB" id="A0A4R6DSH9"/>
<comment type="subunit">
    <text evidence="2">Homotetramer.</text>
</comment>